<dbReference type="InterPro" id="IPR032710">
    <property type="entry name" value="NTF2-like_dom_sf"/>
</dbReference>
<name>A0A3T0HZC7_9BACI</name>
<feature type="domain" description="DUF4440" evidence="1">
    <location>
        <begin position="21"/>
        <end position="133"/>
    </location>
</feature>
<dbReference type="Pfam" id="PF14534">
    <property type="entry name" value="DUF4440"/>
    <property type="match status" value="1"/>
</dbReference>
<dbReference type="KEGG" id="nmk:CHR53_14630"/>
<gene>
    <name evidence="2" type="ORF">CHR53_14630</name>
</gene>
<keyword evidence="3" id="KW-1185">Reference proteome</keyword>
<protein>
    <submittedName>
        <fullName evidence="2">DUF4440 domain-containing protein</fullName>
    </submittedName>
</protein>
<dbReference type="SUPFAM" id="SSF54427">
    <property type="entry name" value="NTF2-like"/>
    <property type="match status" value="1"/>
</dbReference>
<sequence>MSNKPEVYNSREDRQEEINAIRQTIIEIEAAFNQHDADELDRHFAQNAIWVNVVGVQLSGWKQINETHKAILEGPLRNSYARYTVDSIIFVRPDVATVHIRQYPTTSEGKIIENGQGSLAIYVMVKEQGTWMVAAGQNTIVQETHVSGE</sequence>
<dbReference type="InterPro" id="IPR027843">
    <property type="entry name" value="DUF4440"/>
</dbReference>
<proteinExistence type="predicted"/>
<dbReference type="EMBL" id="CP022572">
    <property type="protein sequence ID" value="AZU62413.1"/>
    <property type="molecule type" value="Genomic_DNA"/>
</dbReference>
<dbReference type="OrthoDB" id="582247at2"/>
<dbReference type="InterPro" id="IPR011944">
    <property type="entry name" value="Steroid_delta5-4_isomerase"/>
</dbReference>
<dbReference type="Gene3D" id="3.10.450.50">
    <property type="match status" value="1"/>
</dbReference>
<dbReference type="Proteomes" id="UP000282892">
    <property type="component" value="Chromosome"/>
</dbReference>
<dbReference type="RefSeq" id="WP_127487113.1">
    <property type="nucleotide sequence ID" value="NZ_CP022572.1"/>
</dbReference>
<evidence type="ECO:0000259" key="1">
    <source>
        <dbReference type="Pfam" id="PF14534"/>
    </source>
</evidence>
<dbReference type="STRING" id="1193713.GCA_001636315_05371"/>
<dbReference type="AlphaFoldDB" id="A0A3T0HZC7"/>
<reference evidence="2 3" key="1">
    <citation type="submission" date="2017-07" db="EMBL/GenBank/DDBJ databases">
        <title>The complete genome sequence of Bacillus mesonae strain H20-5, an efficient strain improving plant abiotic stress resistance.</title>
        <authorList>
            <person name="Kim S.Y."/>
            <person name="Song H."/>
            <person name="Sang M.K."/>
            <person name="Weon H.-Y."/>
            <person name="Song J."/>
        </authorList>
    </citation>
    <scope>NUCLEOTIDE SEQUENCE [LARGE SCALE GENOMIC DNA]</scope>
    <source>
        <strain evidence="2 3">H20-5</strain>
    </source>
</reference>
<dbReference type="NCBIfam" id="TIGR02246">
    <property type="entry name" value="SgcJ/EcaC family oxidoreductase"/>
    <property type="match status" value="1"/>
</dbReference>
<evidence type="ECO:0000313" key="2">
    <source>
        <dbReference type="EMBL" id="AZU62413.1"/>
    </source>
</evidence>
<accession>A0A3T0HZC7</accession>
<organism evidence="2 3">
    <name type="scientific">Neobacillus mesonae</name>
    <dbReference type="NCBI Taxonomy" id="1193713"/>
    <lineage>
        <taxon>Bacteria</taxon>
        <taxon>Bacillati</taxon>
        <taxon>Bacillota</taxon>
        <taxon>Bacilli</taxon>
        <taxon>Bacillales</taxon>
        <taxon>Bacillaceae</taxon>
        <taxon>Neobacillus</taxon>
    </lineage>
</organism>
<evidence type="ECO:0000313" key="3">
    <source>
        <dbReference type="Proteomes" id="UP000282892"/>
    </source>
</evidence>